<reference evidence="2 3" key="1">
    <citation type="journal article" date="2023" name="Plant Dis.">
        <title>First Report of Diplodia intermedia Causing Canker and Dieback Diseases on Apple Trees in Canada.</title>
        <authorList>
            <person name="Ellouze W."/>
            <person name="Ilyukhin E."/>
            <person name="Sulman M."/>
            <person name="Ali S."/>
        </authorList>
    </citation>
    <scope>NUCLEOTIDE SEQUENCE [LARGE SCALE GENOMIC DNA]</scope>
    <source>
        <strain evidence="2 3">M45-28</strain>
    </source>
</reference>
<evidence type="ECO:0000313" key="2">
    <source>
        <dbReference type="EMBL" id="KAL1640874.1"/>
    </source>
</evidence>
<evidence type="ECO:0000313" key="3">
    <source>
        <dbReference type="Proteomes" id="UP001521184"/>
    </source>
</evidence>
<protein>
    <submittedName>
        <fullName evidence="2">Uncharacterized protein</fullName>
    </submittedName>
</protein>
<dbReference type="EMBL" id="JAKEKT020000045">
    <property type="protein sequence ID" value="KAL1640874.1"/>
    <property type="molecule type" value="Genomic_DNA"/>
</dbReference>
<keyword evidence="3" id="KW-1185">Reference proteome</keyword>
<comment type="caution">
    <text evidence="2">The sequence shown here is derived from an EMBL/GenBank/DDBJ whole genome shotgun (WGS) entry which is preliminary data.</text>
</comment>
<gene>
    <name evidence="2" type="ORF">SLS58_006489</name>
</gene>
<feature type="compositionally biased region" description="Polar residues" evidence="1">
    <location>
        <begin position="1"/>
        <end position="26"/>
    </location>
</feature>
<proteinExistence type="predicted"/>
<accession>A0ABR3TN51</accession>
<organism evidence="2 3">
    <name type="scientific">Diplodia intermedia</name>
    <dbReference type="NCBI Taxonomy" id="856260"/>
    <lineage>
        <taxon>Eukaryota</taxon>
        <taxon>Fungi</taxon>
        <taxon>Dikarya</taxon>
        <taxon>Ascomycota</taxon>
        <taxon>Pezizomycotina</taxon>
        <taxon>Dothideomycetes</taxon>
        <taxon>Dothideomycetes incertae sedis</taxon>
        <taxon>Botryosphaeriales</taxon>
        <taxon>Botryosphaeriaceae</taxon>
        <taxon>Diplodia</taxon>
    </lineage>
</organism>
<name>A0ABR3TN51_9PEZI</name>
<feature type="region of interest" description="Disordered" evidence="1">
    <location>
        <begin position="1"/>
        <end position="40"/>
    </location>
</feature>
<evidence type="ECO:0000256" key="1">
    <source>
        <dbReference type="SAM" id="MobiDB-lite"/>
    </source>
</evidence>
<sequence>MAADNSSQSTGLSLDSLPTTPTSQSAPKRPSLSRNSSSASKYFVETPRAMASGIWDFCKYGPDIPDSHERKLSAVPEDPAKRRLPWKRWEGW</sequence>
<dbReference type="Proteomes" id="UP001521184">
    <property type="component" value="Unassembled WGS sequence"/>
</dbReference>